<evidence type="ECO:0000313" key="25">
    <source>
        <dbReference type="Proteomes" id="UP000534186"/>
    </source>
</evidence>
<comment type="catalytic activity">
    <reaction evidence="1">
        <text>ATP + protein L-histidine = ADP + protein N-phospho-L-histidine.</text>
        <dbReference type="EC" id="2.7.13.3"/>
    </reaction>
</comment>
<dbReference type="InterPro" id="IPR003594">
    <property type="entry name" value="HATPase_dom"/>
</dbReference>
<evidence type="ECO:0000256" key="8">
    <source>
        <dbReference type="ARBA" id="ARBA00022485"/>
    </source>
</evidence>
<dbReference type="PRINTS" id="PR00344">
    <property type="entry name" value="BCTRLSENSOR"/>
</dbReference>
<proteinExistence type="predicted"/>
<dbReference type="AlphaFoldDB" id="A0A7Y9NJU7"/>
<dbReference type="GO" id="GO:0005737">
    <property type="term" value="C:cytoplasm"/>
    <property type="evidence" value="ECO:0007669"/>
    <property type="project" value="UniProtKB-SubCell"/>
</dbReference>
<evidence type="ECO:0000256" key="15">
    <source>
        <dbReference type="ARBA" id="ARBA00023004"/>
    </source>
</evidence>
<evidence type="ECO:0000259" key="22">
    <source>
        <dbReference type="PROSITE" id="PS50109"/>
    </source>
</evidence>
<dbReference type="InterPro" id="IPR035965">
    <property type="entry name" value="PAS-like_dom_sf"/>
</dbReference>
<evidence type="ECO:0000256" key="17">
    <source>
        <dbReference type="ARBA" id="ARBA00023014"/>
    </source>
</evidence>
<dbReference type="Pfam" id="PF13426">
    <property type="entry name" value="PAS_9"/>
    <property type="match status" value="1"/>
</dbReference>
<dbReference type="InterPro" id="IPR036890">
    <property type="entry name" value="HATPase_C_sf"/>
</dbReference>
<keyword evidence="9" id="KW-0963">Cytoplasm</keyword>
<dbReference type="Pfam" id="PF07730">
    <property type="entry name" value="HisKA_3"/>
    <property type="match status" value="1"/>
</dbReference>
<evidence type="ECO:0000259" key="23">
    <source>
        <dbReference type="PROSITE" id="PS50112"/>
    </source>
</evidence>
<dbReference type="Gene3D" id="1.20.5.1930">
    <property type="match status" value="1"/>
</dbReference>
<sequence>MRCDLQVSNDVPECASKLGPRLSIDMIGDPNALDEECSTSPTMNRINSTLSHRGGTAPYRIHITGAADRIAFTPSRDPAEAMDEASALHQAQDNFAAVFSANPSVLCIIQLSSLVYREINDSYERRTGYSRSEVLGKPCIGVGLWSDLDDRDQVFEKLMLEGSLHGHQGNFRTKAGEPFITLLSAQIIEFDNELCALVVAEDITKHRQAEEARMALIQRLVNTQEVERTRVARELHDSIGQSLALFGMELEAARLTLKLTPDGDEKMKHFCVKIKNLGHAVGTLSHQLHSSELELLGLVVAIKGLCREFTERYNIRVDCVCSDLPDKLDADVSLGLFRVVQEALHNVAKHSQAKKVAVEIRGAPDSVYLNVSDDGIGFVAKKAAGTRGLGLTSMHERIFLIRGELTITSTPGTGTRVEANVPHRQHQTSR</sequence>
<feature type="domain" description="PAS" evidence="23">
    <location>
        <begin position="119"/>
        <end position="167"/>
    </location>
</feature>
<dbReference type="PROSITE" id="PS50112">
    <property type="entry name" value="PAS"/>
    <property type="match status" value="1"/>
</dbReference>
<evidence type="ECO:0000256" key="5">
    <source>
        <dbReference type="ARBA" id="ARBA00012438"/>
    </source>
</evidence>
<organism evidence="24 25">
    <name type="scientific">Tunturiibacter lichenicola</name>
    <dbReference type="NCBI Taxonomy" id="2051959"/>
    <lineage>
        <taxon>Bacteria</taxon>
        <taxon>Pseudomonadati</taxon>
        <taxon>Acidobacteriota</taxon>
        <taxon>Terriglobia</taxon>
        <taxon>Terriglobales</taxon>
        <taxon>Acidobacteriaceae</taxon>
        <taxon>Tunturiibacter</taxon>
    </lineage>
</organism>
<keyword evidence="10" id="KW-0808">Transferase</keyword>
<dbReference type="Gene3D" id="3.30.565.10">
    <property type="entry name" value="Histidine kinase-like ATPase, C-terminal domain"/>
    <property type="match status" value="1"/>
</dbReference>
<evidence type="ECO:0000256" key="1">
    <source>
        <dbReference type="ARBA" id="ARBA00000085"/>
    </source>
</evidence>
<evidence type="ECO:0000256" key="10">
    <source>
        <dbReference type="ARBA" id="ARBA00022679"/>
    </source>
</evidence>
<evidence type="ECO:0000256" key="4">
    <source>
        <dbReference type="ARBA" id="ARBA00004651"/>
    </source>
</evidence>
<gene>
    <name evidence="24" type="ORF">HDF12_001090</name>
</gene>
<keyword evidence="18" id="KW-0472">Membrane</keyword>
<keyword evidence="8" id="KW-0004">4Fe-4S</keyword>
<evidence type="ECO:0000256" key="9">
    <source>
        <dbReference type="ARBA" id="ARBA00022490"/>
    </source>
</evidence>
<comment type="function">
    <text evidence="19">Member of the two-component regulatory system NreB/NreC involved in the control of dissimilatory nitrate/nitrite reduction in response to oxygen. NreB functions as a direct oxygen sensor histidine kinase which is autophosphorylated, in the absence of oxygen, probably at the conserved histidine residue, and transfers its phosphate group probably to a conserved aspartate residue of NreC. NreB/NreC activates the expression of the nitrate (narGHJI) and nitrite (nir) reductase operons, as well as the putative nitrate transporter gene narT.</text>
</comment>
<evidence type="ECO:0000256" key="6">
    <source>
        <dbReference type="ARBA" id="ARBA00017322"/>
    </source>
</evidence>
<accession>A0A7Y9NJU7</accession>
<protein>
    <recommendedName>
        <fullName evidence="6">Oxygen sensor histidine kinase NreB</fullName>
        <ecNumber evidence="5">2.7.13.3</ecNumber>
    </recommendedName>
    <alternativeName>
        <fullName evidence="20">Nitrogen regulation protein B</fullName>
    </alternativeName>
</protein>
<comment type="cofactor">
    <cofactor evidence="2">
        <name>[4Fe-4S] cluster</name>
        <dbReference type="ChEBI" id="CHEBI:49883"/>
    </cofactor>
</comment>
<dbReference type="SUPFAM" id="SSF55874">
    <property type="entry name" value="ATPase domain of HSP90 chaperone/DNA topoisomerase II/histidine kinase"/>
    <property type="match status" value="1"/>
</dbReference>
<dbReference type="CDD" id="cd16917">
    <property type="entry name" value="HATPase_UhpB-NarQ-NarX-like"/>
    <property type="match status" value="1"/>
</dbReference>
<dbReference type="PROSITE" id="PS50109">
    <property type="entry name" value="HIS_KIN"/>
    <property type="match status" value="1"/>
</dbReference>
<evidence type="ECO:0000256" key="3">
    <source>
        <dbReference type="ARBA" id="ARBA00004496"/>
    </source>
</evidence>
<dbReference type="PANTHER" id="PTHR24421">
    <property type="entry name" value="NITRATE/NITRITE SENSOR PROTEIN NARX-RELATED"/>
    <property type="match status" value="1"/>
</dbReference>
<keyword evidence="15" id="KW-0408">Iron</keyword>
<reference evidence="24 25" key="1">
    <citation type="submission" date="2020-07" db="EMBL/GenBank/DDBJ databases">
        <title>Genomic Encyclopedia of Type Strains, Phase IV (KMG-V): Genome sequencing to study the core and pangenomes of soil and plant-associated prokaryotes.</title>
        <authorList>
            <person name="Whitman W."/>
        </authorList>
    </citation>
    <scope>NUCLEOTIDE SEQUENCE [LARGE SCALE GENOMIC DNA]</scope>
    <source>
        <strain evidence="24 25">M8UP30</strain>
    </source>
</reference>
<feature type="domain" description="Histidine kinase" evidence="22">
    <location>
        <begin position="336"/>
        <end position="425"/>
    </location>
</feature>
<evidence type="ECO:0000256" key="13">
    <source>
        <dbReference type="ARBA" id="ARBA00022777"/>
    </source>
</evidence>
<keyword evidence="13" id="KW-0418">Kinase</keyword>
<evidence type="ECO:0000256" key="12">
    <source>
        <dbReference type="ARBA" id="ARBA00022723"/>
    </source>
</evidence>
<evidence type="ECO:0000256" key="14">
    <source>
        <dbReference type="ARBA" id="ARBA00022989"/>
    </source>
</evidence>
<dbReference type="GO" id="GO:0051539">
    <property type="term" value="F:4 iron, 4 sulfur cluster binding"/>
    <property type="evidence" value="ECO:0007669"/>
    <property type="project" value="UniProtKB-KW"/>
</dbReference>
<comment type="caution">
    <text evidence="24">The sequence shown here is derived from an EMBL/GenBank/DDBJ whole genome shotgun (WGS) entry which is preliminary data.</text>
</comment>
<evidence type="ECO:0000256" key="20">
    <source>
        <dbReference type="ARBA" id="ARBA00030800"/>
    </source>
</evidence>
<evidence type="ECO:0000256" key="16">
    <source>
        <dbReference type="ARBA" id="ARBA00023012"/>
    </source>
</evidence>
<dbReference type="InterPro" id="IPR004358">
    <property type="entry name" value="Sig_transdc_His_kin-like_C"/>
</dbReference>
<keyword evidence="16" id="KW-0902">Two-component regulatory system</keyword>
<dbReference type="EC" id="2.7.13.3" evidence="5"/>
<dbReference type="Pfam" id="PF02518">
    <property type="entry name" value="HATPase_c"/>
    <property type="match status" value="1"/>
</dbReference>
<dbReference type="Gene3D" id="3.30.450.20">
    <property type="entry name" value="PAS domain"/>
    <property type="match status" value="1"/>
</dbReference>
<dbReference type="GO" id="GO:0046983">
    <property type="term" value="F:protein dimerization activity"/>
    <property type="evidence" value="ECO:0007669"/>
    <property type="project" value="InterPro"/>
</dbReference>
<dbReference type="NCBIfam" id="TIGR00229">
    <property type="entry name" value="sensory_box"/>
    <property type="match status" value="1"/>
</dbReference>
<comment type="subcellular location">
    <subcellularLocation>
        <location evidence="4">Cell membrane</location>
        <topology evidence="4">Multi-pass membrane protein</topology>
    </subcellularLocation>
    <subcellularLocation>
        <location evidence="3">Cytoplasm</location>
    </subcellularLocation>
</comment>
<dbReference type="SMART" id="SM00387">
    <property type="entry name" value="HATPase_c"/>
    <property type="match status" value="1"/>
</dbReference>
<name>A0A7Y9NJU7_9BACT</name>
<keyword evidence="11" id="KW-0812">Transmembrane</keyword>
<dbReference type="InterPro" id="IPR005467">
    <property type="entry name" value="His_kinase_dom"/>
</dbReference>
<evidence type="ECO:0000313" key="24">
    <source>
        <dbReference type="EMBL" id="NYF50725.1"/>
    </source>
</evidence>
<keyword evidence="14" id="KW-1133">Transmembrane helix</keyword>
<evidence type="ECO:0000256" key="18">
    <source>
        <dbReference type="ARBA" id="ARBA00023136"/>
    </source>
</evidence>
<evidence type="ECO:0000256" key="2">
    <source>
        <dbReference type="ARBA" id="ARBA00001966"/>
    </source>
</evidence>
<evidence type="ECO:0000256" key="11">
    <source>
        <dbReference type="ARBA" id="ARBA00022692"/>
    </source>
</evidence>
<dbReference type="InterPro" id="IPR011712">
    <property type="entry name" value="Sig_transdc_His_kin_sub3_dim/P"/>
</dbReference>
<evidence type="ECO:0000256" key="7">
    <source>
        <dbReference type="ARBA" id="ARBA00022475"/>
    </source>
</evidence>
<dbReference type="InterPro" id="IPR000014">
    <property type="entry name" value="PAS"/>
</dbReference>
<keyword evidence="12" id="KW-0479">Metal-binding</keyword>
<dbReference type="PANTHER" id="PTHR24421:SF37">
    <property type="entry name" value="SENSOR HISTIDINE KINASE NARS"/>
    <property type="match status" value="1"/>
</dbReference>
<dbReference type="GO" id="GO:0000155">
    <property type="term" value="F:phosphorelay sensor kinase activity"/>
    <property type="evidence" value="ECO:0007669"/>
    <property type="project" value="InterPro"/>
</dbReference>
<dbReference type="CDD" id="cd00130">
    <property type="entry name" value="PAS"/>
    <property type="match status" value="1"/>
</dbReference>
<keyword evidence="17" id="KW-0411">Iron-sulfur</keyword>
<evidence type="ECO:0000256" key="19">
    <source>
        <dbReference type="ARBA" id="ARBA00024827"/>
    </source>
</evidence>
<dbReference type="EMBL" id="JACCCV010000001">
    <property type="protein sequence ID" value="NYF50725.1"/>
    <property type="molecule type" value="Genomic_DNA"/>
</dbReference>
<dbReference type="GO" id="GO:0046872">
    <property type="term" value="F:metal ion binding"/>
    <property type="evidence" value="ECO:0007669"/>
    <property type="project" value="UniProtKB-KW"/>
</dbReference>
<dbReference type="InterPro" id="IPR050482">
    <property type="entry name" value="Sensor_HK_TwoCompSys"/>
</dbReference>
<dbReference type="Proteomes" id="UP000534186">
    <property type="component" value="Unassembled WGS sequence"/>
</dbReference>
<keyword evidence="7" id="KW-1003">Cell membrane</keyword>
<dbReference type="SUPFAM" id="SSF55785">
    <property type="entry name" value="PYP-like sensor domain (PAS domain)"/>
    <property type="match status" value="1"/>
</dbReference>
<feature type="region of interest" description="Disordered" evidence="21">
    <location>
        <begin position="411"/>
        <end position="430"/>
    </location>
</feature>
<dbReference type="GO" id="GO:0005886">
    <property type="term" value="C:plasma membrane"/>
    <property type="evidence" value="ECO:0007669"/>
    <property type="project" value="UniProtKB-SubCell"/>
</dbReference>
<evidence type="ECO:0000256" key="21">
    <source>
        <dbReference type="SAM" id="MobiDB-lite"/>
    </source>
</evidence>